<dbReference type="Gene3D" id="3.10.100.10">
    <property type="entry name" value="Mannose-Binding Protein A, subunit A"/>
    <property type="match status" value="1"/>
</dbReference>
<reference evidence="2" key="1">
    <citation type="submission" date="2025-08" db="UniProtKB">
        <authorList>
            <consortium name="Ensembl"/>
        </authorList>
    </citation>
    <scope>IDENTIFICATION</scope>
</reference>
<evidence type="ECO:0000313" key="3">
    <source>
        <dbReference type="Proteomes" id="UP000694700"/>
    </source>
</evidence>
<dbReference type="InterPro" id="IPR016186">
    <property type="entry name" value="C-type_lectin-like/link_sf"/>
</dbReference>
<dbReference type="Pfam" id="PF00059">
    <property type="entry name" value="Lectin_C"/>
    <property type="match status" value="1"/>
</dbReference>
<dbReference type="InterPro" id="IPR001304">
    <property type="entry name" value="C-type_lectin-like"/>
</dbReference>
<dbReference type="Proteomes" id="UP000694700">
    <property type="component" value="Unplaced"/>
</dbReference>
<dbReference type="PROSITE" id="PS50041">
    <property type="entry name" value="C_TYPE_LECTIN_2"/>
    <property type="match status" value="1"/>
</dbReference>
<organism evidence="2 3">
    <name type="scientific">Cyprinus carpio</name>
    <name type="common">Common carp</name>
    <dbReference type="NCBI Taxonomy" id="7962"/>
    <lineage>
        <taxon>Eukaryota</taxon>
        <taxon>Metazoa</taxon>
        <taxon>Chordata</taxon>
        <taxon>Craniata</taxon>
        <taxon>Vertebrata</taxon>
        <taxon>Euteleostomi</taxon>
        <taxon>Actinopterygii</taxon>
        <taxon>Neopterygii</taxon>
        <taxon>Teleostei</taxon>
        <taxon>Ostariophysi</taxon>
        <taxon>Cypriniformes</taxon>
        <taxon>Cyprinidae</taxon>
        <taxon>Cyprininae</taxon>
        <taxon>Cyprinus</taxon>
    </lineage>
</organism>
<feature type="domain" description="C-type lectin" evidence="1">
    <location>
        <begin position="85"/>
        <end position="144"/>
    </location>
</feature>
<accession>A0A8C1X3W4</accession>
<dbReference type="PANTHER" id="PTHR45784:SF3">
    <property type="entry name" value="C-TYPE LECTIN DOMAIN FAMILY 4 MEMBER K-LIKE-RELATED"/>
    <property type="match status" value="1"/>
</dbReference>
<dbReference type="PANTHER" id="PTHR45784">
    <property type="entry name" value="C-TYPE LECTIN DOMAIN FAMILY 20 MEMBER A-RELATED"/>
    <property type="match status" value="1"/>
</dbReference>
<dbReference type="AlphaFoldDB" id="A0A8C1X3W4"/>
<dbReference type="Ensembl" id="ENSCCRT00015076091.1">
    <property type="protein sequence ID" value="ENSCCRP00015073698.1"/>
    <property type="gene ID" value="ENSCCRG00015029862.1"/>
</dbReference>
<evidence type="ECO:0000313" key="2">
    <source>
        <dbReference type="Ensembl" id="ENSCCRP00015073698.1"/>
    </source>
</evidence>
<dbReference type="SUPFAM" id="SSF56436">
    <property type="entry name" value="C-type lectin-like"/>
    <property type="match status" value="1"/>
</dbReference>
<protein>
    <recommendedName>
        <fullName evidence="1">C-type lectin domain-containing protein</fullName>
    </recommendedName>
</protein>
<sequence length="156" mass="17887">IAKTVNSTPCYKYGRTITYITKDCFVSNLPDLSQFLNISNSSEQLDDVTETMDSLFSSILDTVATLRLKNIKENTDAVNFQSVAWIGFYRVAWHWSYQNTPISYEKWYSTQPDIPDTNEACGAVKTSGPWADRDCTVQDEFFCQTGKKLYSTHRYL</sequence>
<name>A0A8C1X3W4_CYPCA</name>
<proteinExistence type="predicted"/>
<evidence type="ECO:0000259" key="1">
    <source>
        <dbReference type="PROSITE" id="PS50041"/>
    </source>
</evidence>
<dbReference type="InterPro" id="IPR016187">
    <property type="entry name" value="CTDL_fold"/>
</dbReference>